<evidence type="ECO:0000313" key="2">
    <source>
        <dbReference type="Proteomes" id="UP001172386"/>
    </source>
</evidence>
<sequence length="110" mass="11595">MAAKGERMANIVAATGLRYETVRACRQALGFGGRNYGAIKSGPFNYLRTPADDFLALPRQGGERVHLVAHVGFPPSQLVGPRELPPRMPSLPAVLAACGGSLPSGVELEP</sequence>
<organism evidence="1 2">
    <name type="scientific">Neophaeococcomyces mojaviensis</name>
    <dbReference type="NCBI Taxonomy" id="3383035"/>
    <lineage>
        <taxon>Eukaryota</taxon>
        <taxon>Fungi</taxon>
        <taxon>Dikarya</taxon>
        <taxon>Ascomycota</taxon>
        <taxon>Pezizomycotina</taxon>
        <taxon>Eurotiomycetes</taxon>
        <taxon>Chaetothyriomycetidae</taxon>
        <taxon>Chaetothyriales</taxon>
        <taxon>Chaetothyriales incertae sedis</taxon>
        <taxon>Neophaeococcomyces</taxon>
    </lineage>
</organism>
<dbReference type="Proteomes" id="UP001172386">
    <property type="component" value="Unassembled WGS sequence"/>
</dbReference>
<keyword evidence="2" id="KW-1185">Reference proteome</keyword>
<comment type="caution">
    <text evidence="1">The sequence shown here is derived from an EMBL/GenBank/DDBJ whole genome shotgun (WGS) entry which is preliminary data.</text>
</comment>
<evidence type="ECO:0000313" key="1">
    <source>
        <dbReference type="EMBL" id="KAJ9650400.1"/>
    </source>
</evidence>
<gene>
    <name evidence="1" type="ORF">H2198_010310</name>
</gene>
<name>A0ACC2ZS83_9EURO</name>
<dbReference type="EMBL" id="JAPDRQ010000346">
    <property type="protein sequence ID" value="KAJ9650400.1"/>
    <property type="molecule type" value="Genomic_DNA"/>
</dbReference>
<reference evidence="1" key="1">
    <citation type="submission" date="2022-10" db="EMBL/GenBank/DDBJ databases">
        <title>Culturing micro-colonial fungi from biological soil crusts in the Mojave desert and describing Neophaeococcomyces mojavensis, and introducing the new genera and species Taxawa tesnikishii.</title>
        <authorList>
            <person name="Kurbessoian T."/>
            <person name="Stajich J.E."/>
        </authorList>
    </citation>
    <scope>NUCLEOTIDE SEQUENCE</scope>
    <source>
        <strain evidence="1">JES_112</strain>
    </source>
</reference>
<proteinExistence type="predicted"/>
<protein>
    <submittedName>
        <fullName evidence="1">Uncharacterized protein</fullName>
    </submittedName>
</protein>
<accession>A0ACC2ZS83</accession>